<keyword evidence="2" id="KW-1185">Reference proteome</keyword>
<evidence type="ECO:0000313" key="1">
    <source>
        <dbReference type="EMBL" id="ATN92956.1"/>
    </source>
</evidence>
<sequence>MPQFLTDHYSKQRVAVLALAADAGAGKDTFLDSLAETHPDLVNVKFADPLTEEVADMFSRRVTLADFKALRENAHDKDVKMGVFRPRHVQNERYKAFLARRGYDMDAPMSIRDHLILYGTDYVRKHLGQGDAWLLQGLARVEEVRQKGLIPVVTDVRFPNEAAALQGMGATLVSITADWLANRALDAITSKAEGLLKGVQFDAHISNVWGNPASMKGQFNARFRF</sequence>
<dbReference type="Gene3D" id="3.40.50.300">
    <property type="entry name" value="P-loop containing nucleotide triphosphate hydrolases"/>
    <property type="match status" value="1"/>
</dbReference>
<name>A0A2Z2U7X1_9CAUD</name>
<gene>
    <name evidence="1" type="ORF">RPSC1_25</name>
</gene>
<protein>
    <recommendedName>
        <fullName evidence="3">Deoxynucleoside monophosphate kinase</fullName>
    </recommendedName>
</protein>
<reference evidence="1 2" key="1">
    <citation type="journal article" date="2018" name="Arch. Virol.">
        <title>Genomic characterization of the novel Ralstonia phage RPSC1.</title>
        <authorList>
            <person name="Liao M."/>
        </authorList>
    </citation>
    <scope>NUCLEOTIDE SEQUENCE [LARGE SCALE GENOMIC DNA]</scope>
</reference>
<evidence type="ECO:0000313" key="2">
    <source>
        <dbReference type="Proteomes" id="UP000258840"/>
    </source>
</evidence>
<proteinExistence type="predicted"/>
<evidence type="ECO:0008006" key="3">
    <source>
        <dbReference type="Google" id="ProtNLM"/>
    </source>
</evidence>
<dbReference type="InterPro" id="IPR027417">
    <property type="entry name" value="P-loop_NTPase"/>
</dbReference>
<dbReference type="EMBL" id="MF893341">
    <property type="protein sequence ID" value="ATN92956.1"/>
    <property type="molecule type" value="Genomic_DNA"/>
</dbReference>
<accession>A0A2Z2U7X1</accession>
<organism evidence="1 2">
    <name type="scientific">Ralstonia phage RPSC1</name>
    <dbReference type="NCBI Taxonomy" id="2041351"/>
    <lineage>
        <taxon>Viruses</taxon>
        <taxon>Duplodnaviria</taxon>
        <taxon>Heunggongvirae</taxon>
        <taxon>Uroviricota</taxon>
        <taxon>Caudoviricetes</taxon>
        <taxon>Autographivirales</taxon>
        <taxon>Autotranscriptaviridae</taxon>
        <taxon>Stompelvirus</taxon>
        <taxon>Stompelvirus RPSC1</taxon>
    </lineage>
</organism>
<dbReference type="Proteomes" id="UP000258840">
    <property type="component" value="Segment"/>
</dbReference>